<dbReference type="Proteomes" id="UP000501690">
    <property type="component" value="Linkage Group LG5"/>
</dbReference>
<proteinExistence type="predicted"/>
<feature type="transmembrane region" description="Helical" evidence="1">
    <location>
        <begin position="408"/>
        <end position="429"/>
    </location>
</feature>
<dbReference type="Pfam" id="PF03140">
    <property type="entry name" value="DUF247"/>
    <property type="match status" value="1"/>
</dbReference>
<keyword evidence="3" id="KW-1185">Reference proteome</keyword>
<dbReference type="AlphaFoldDB" id="A0A4D6LZP8"/>
<reference evidence="2 3" key="1">
    <citation type="submission" date="2019-04" db="EMBL/GenBank/DDBJ databases">
        <title>An improved genome assembly and genetic linkage map for asparagus bean, Vigna unguiculata ssp. sesquipedialis.</title>
        <authorList>
            <person name="Xia Q."/>
            <person name="Zhang R."/>
            <person name="Dong Y."/>
        </authorList>
    </citation>
    <scope>NUCLEOTIDE SEQUENCE [LARGE SCALE GENOMIC DNA]</scope>
    <source>
        <tissue evidence="2">Leaf</tissue>
    </source>
</reference>
<dbReference type="PANTHER" id="PTHR31170:SF9">
    <property type="entry name" value="PROTEIN, PUTATIVE (DUF247)-RELATED"/>
    <property type="match status" value="1"/>
</dbReference>
<name>A0A4D6LZP8_VIGUN</name>
<dbReference type="InterPro" id="IPR004158">
    <property type="entry name" value="DUF247_pln"/>
</dbReference>
<accession>A0A4D6LZP8</accession>
<dbReference type="PANTHER" id="PTHR31170">
    <property type="entry name" value="BNAC04G53230D PROTEIN"/>
    <property type="match status" value="1"/>
</dbReference>
<evidence type="ECO:0000256" key="1">
    <source>
        <dbReference type="SAM" id="Phobius"/>
    </source>
</evidence>
<gene>
    <name evidence="2" type="ORF">DEO72_LG5g2553</name>
</gene>
<keyword evidence="1" id="KW-0812">Transmembrane</keyword>
<evidence type="ECO:0000313" key="2">
    <source>
        <dbReference type="EMBL" id="QCD94469.1"/>
    </source>
</evidence>
<keyword evidence="1" id="KW-1133">Transmembrane helix</keyword>
<keyword evidence="1" id="KW-0472">Membrane</keyword>
<organism evidence="2 3">
    <name type="scientific">Vigna unguiculata</name>
    <name type="common">Cowpea</name>
    <dbReference type="NCBI Taxonomy" id="3917"/>
    <lineage>
        <taxon>Eukaryota</taxon>
        <taxon>Viridiplantae</taxon>
        <taxon>Streptophyta</taxon>
        <taxon>Embryophyta</taxon>
        <taxon>Tracheophyta</taxon>
        <taxon>Spermatophyta</taxon>
        <taxon>Magnoliopsida</taxon>
        <taxon>eudicotyledons</taxon>
        <taxon>Gunneridae</taxon>
        <taxon>Pentapetalae</taxon>
        <taxon>rosids</taxon>
        <taxon>fabids</taxon>
        <taxon>Fabales</taxon>
        <taxon>Fabaceae</taxon>
        <taxon>Papilionoideae</taxon>
        <taxon>50 kb inversion clade</taxon>
        <taxon>NPAAA clade</taxon>
        <taxon>indigoferoid/millettioid clade</taxon>
        <taxon>Phaseoleae</taxon>
        <taxon>Vigna</taxon>
    </lineage>
</organism>
<evidence type="ECO:0000313" key="3">
    <source>
        <dbReference type="Proteomes" id="UP000501690"/>
    </source>
</evidence>
<protein>
    <submittedName>
        <fullName evidence="2">Uncharacterized protein</fullName>
    </submittedName>
</protein>
<sequence length="439" mass="51389">MGRQSREGEIECLEREWCEMLQDVKPPEEYPFDKQCIYKVPPKIRETNPKAYTPRIVSIGPYHHKAREVGEEDNSLEEMEELKLTYLKGFINRTQLPMRELVIKIKELEEKIRNCYAAAIKCKSGDFLKMILVDACFIIELFLRWDEITDWVGKDPLIEEDWMRYDIKVDLLLLENQLPFFVLEELYNLMTGMTKHILEITFNFFESVSFGKVCPRESPEHFTDLLRSSVVSSSKLDLGRLEEFMDVKQVYSASQLMEAGLKFKISPNKSLLDLTYSKRDGALTMPILDIYDETEIVFRNIMAYEHCQFLCRKTISQYATILDFLINTEKDVNLLVDKKIIVNWTGDANKVVTMINNLCSHLILPGFNPHYFSLCNSLNAFYENPRNKRKAIFMHQYFNTPWKKASTISAIVILLFTFIQTLCSIISVFRGKESLYMYI</sequence>
<dbReference type="EMBL" id="CP039349">
    <property type="protein sequence ID" value="QCD94469.1"/>
    <property type="molecule type" value="Genomic_DNA"/>
</dbReference>